<evidence type="ECO:0000313" key="3">
    <source>
        <dbReference type="Proteomes" id="UP000283458"/>
    </source>
</evidence>
<evidence type="ECO:0000256" key="1">
    <source>
        <dbReference type="SAM" id="Phobius"/>
    </source>
</evidence>
<gene>
    <name evidence="2" type="ORF">D3877_20785</name>
</gene>
<feature type="transmembrane region" description="Helical" evidence="1">
    <location>
        <begin position="67"/>
        <end position="86"/>
    </location>
</feature>
<keyword evidence="1" id="KW-1133">Transmembrane helix</keyword>
<dbReference type="Proteomes" id="UP000283458">
    <property type="component" value="Unassembled WGS sequence"/>
</dbReference>
<accession>A0A418VS58</accession>
<keyword evidence="1" id="KW-0812">Transmembrane</keyword>
<dbReference type="RefSeq" id="WP_119832706.1">
    <property type="nucleotide sequence ID" value="NZ_QYUL01000003.1"/>
</dbReference>
<keyword evidence="3" id="KW-1185">Reference proteome</keyword>
<evidence type="ECO:0000313" key="2">
    <source>
        <dbReference type="EMBL" id="RJF79249.1"/>
    </source>
</evidence>
<proteinExistence type="predicted"/>
<reference evidence="2 3" key="1">
    <citation type="submission" date="2018-09" db="EMBL/GenBank/DDBJ databases">
        <authorList>
            <person name="Zhu H."/>
        </authorList>
    </citation>
    <scope>NUCLEOTIDE SEQUENCE [LARGE SCALE GENOMIC DNA]</scope>
    <source>
        <strain evidence="2 3">K2W22B-5</strain>
    </source>
</reference>
<keyword evidence="1" id="KW-0472">Membrane</keyword>
<comment type="caution">
    <text evidence="2">The sequence shown here is derived from an EMBL/GenBank/DDBJ whole genome shotgun (WGS) entry which is preliminary data.</text>
</comment>
<feature type="transmembrane region" description="Helical" evidence="1">
    <location>
        <begin position="20"/>
        <end position="47"/>
    </location>
</feature>
<organism evidence="2 3">
    <name type="scientific">Azospirillum cavernae</name>
    <dbReference type="NCBI Taxonomy" id="2320860"/>
    <lineage>
        <taxon>Bacteria</taxon>
        <taxon>Pseudomonadati</taxon>
        <taxon>Pseudomonadota</taxon>
        <taxon>Alphaproteobacteria</taxon>
        <taxon>Rhodospirillales</taxon>
        <taxon>Azospirillaceae</taxon>
        <taxon>Azospirillum</taxon>
    </lineage>
</organism>
<name>A0A418VS58_9PROT</name>
<sequence>MHDPEHHDPLGRLSRPPPGWALFCRLLPGFAAGAFGGGLFVALLLAFDVAGLRTLLRAAERPPHWSLFLSIPLLFGLLGAVIAPSLNRPESRGVDQ</sequence>
<dbReference type="AlphaFoldDB" id="A0A418VS58"/>
<protein>
    <submittedName>
        <fullName evidence="2">Uncharacterized protein</fullName>
    </submittedName>
</protein>
<dbReference type="EMBL" id="QYUL01000003">
    <property type="protein sequence ID" value="RJF79249.1"/>
    <property type="molecule type" value="Genomic_DNA"/>
</dbReference>